<organism evidence="2 3">
    <name type="scientific">Hypocrea virens (strain Gv29-8 / FGSC 10586)</name>
    <name type="common">Gliocladium virens</name>
    <name type="synonym">Trichoderma virens</name>
    <dbReference type="NCBI Taxonomy" id="413071"/>
    <lineage>
        <taxon>Eukaryota</taxon>
        <taxon>Fungi</taxon>
        <taxon>Dikarya</taxon>
        <taxon>Ascomycota</taxon>
        <taxon>Pezizomycotina</taxon>
        <taxon>Sordariomycetes</taxon>
        <taxon>Hypocreomycetidae</taxon>
        <taxon>Hypocreales</taxon>
        <taxon>Hypocreaceae</taxon>
        <taxon>Trichoderma</taxon>
    </lineage>
</organism>
<dbReference type="EMBL" id="ABDF02000036">
    <property type="protein sequence ID" value="EHK22064.1"/>
    <property type="molecule type" value="Genomic_DNA"/>
</dbReference>
<evidence type="ECO:0000313" key="3">
    <source>
        <dbReference type="Proteomes" id="UP000007115"/>
    </source>
</evidence>
<dbReference type="GeneID" id="25791677"/>
<evidence type="ECO:0000256" key="1">
    <source>
        <dbReference type="SAM" id="Coils"/>
    </source>
</evidence>
<dbReference type="RefSeq" id="XP_013956257.1">
    <property type="nucleotide sequence ID" value="XM_014100782.1"/>
</dbReference>
<feature type="coiled-coil region" evidence="1">
    <location>
        <begin position="462"/>
        <end position="527"/>
    </location>
</feature>
<dbReference type="InParanoid" id="G9MU18"/>
<accession>G9MU18</accession>
<gene>
    <name evidence="2" type="ORF">TRIVIDRAFT_222490</name>
</gene>
<comment type="caution">
    <text evidence="2">The sequence shown here is derived from an EMBL/GenBank/DDBJ whole genome shotgun (WGS) entry which is preliminary data.</text>
</comment>
<dbReference type="VEuPathDB" id="FungiDB:TRIVIDRAFT_222490"/>
<protein>
    <submittedName>
        <fullName evidence="2">Uncharacterized protein</fullName>
    </submittedName>
</protein>
<proteinExistence type="predicted"/>
<evidence type="ECO:0000313" key="2">
    <source>
        <dbReference type="EMBL" id="EHK22064.1"/>
    </source>
</evidence>
<keyword evidence="1" id="KW-0175">Coiled coil</keyword>
<keyword evidence="3" id="KW-1185">Reference proteome</keyword>
<dbReference type="Proteomes" id="UP000007115">
    <property type="component" value="Unassembled WGS sequence"/>
</dbReference>
<dbReference type="eggNOG" id="ENOG502QSYK">
    <property type="taxonomic scope" value="Eukaryota"/>
</dbReference>
<sequence>MTSNPVHTTAPCSDVVLLPVKLDAFVLNEAVCNGGAFDAKIAPITQPNYTFLRLDDFYLQNDVLNHVDLHAASPAERNPRVTDLRTASRRNNRLGVYLHWTLPRVYRLAATTQEAGEFRQDMSKQQLVPTRWLVVRQLDLATVEPKGAVADEFDSWVVESDRKRDLYQDLTEQDDMEVDVSPFVSAEVNAAGGAIGDQAEVFIGKKTSLRSWEEDLNAPRTRVSVFDSSNQLFPDYQPHNSNVFSMIDPLVFDDGKQKLTKANASYFVIGWHAQEGQDPFAVGDHGASRKDRLRALSMALADGHIDDVQDWLNGPAGSTRVLCHGAMYDVEWDISQKPRNVPADEYGRKLNEQIPISLGTTPIDALMAYFDGYKSMDKARIERAEASVDAIQFLLHSTDDGVESQRRAEDLLSSTLYMSSDGGTEYHLAAGDSSAPSGGISREEEARKRAQRAANIVKLKELNKAQALLDSASRQRQEMQWDMFSLWWRYLSDHNGAAKAEQIRQAAQDLQARAQDLDETIERVVASMQSDGGLREGLPGTKSGAKAPFVKPLDPTLLIGGVPTGWEHDFLNPTQVRLPSQAIGSVEMEGADSANIPPAMEPLASLAKARLPSHLSLAVGCLLAEFIALNPRAGGNSGGARATKVMPLYHDQLPTKPNGSPSPWRDRWNSTQPWFPLFVEWEAEYIHIPLEHWELQESTSSRSSVERLSYQIKEDVDLATVALQSGRRLISGRNLLLPQPVVSLREIISQLLADTPSSTLEATLPKEKRTELEAWFNQLAFLSAPLSGFVDHLTTRFQGSHVKPSVRLADGKRVIADALRAGAGAGFTADMLHFIGDATTLTPYGTSVLVPRGSSVFHPATHGQLRLVKLNIIDKFGQVIHAIDQGMSPEDAAPLYPCISERLRPQAVHGEPLVANTVKRAPSGLCEFVQLPPRINQLARLNADFVEIHDGPGGRAVVNRLREEENPVWGWLVVNFPNNGLQLFQPDGAFYREIRFGGPAGTLASDNWLPFAPSADDAARQAASPGTAQLNKLIDKLRDPEYMRGFVNMIEEASRNTPAAPEAYSETIQSIIGRPLALVNAAWSIELAHEELNNLSAFHEVKDSDQTLLDQYEHTTRYSFPVKLGDKGRLFDGLIGYFKRRDEDAAVAGDFYDLDTLNTSYVSRPQGPGDRRREITPEHYLGLEPTWASPLDDIPRGGGADLAVEAYEAAFSRNLSVVGAVIDPFRAVHAFSGVLPPKALRLLPWVWEEAFRKMTAFFHLGPLVIQGDVPPLDVRNRLTDRWDEVTPVKSDVRLHIAPGVDWAWLQPYAVEKTKKGGQEGNGEEGKDAGLETIFMPLAVDQVPQGLKLSPGPYTAIDGYMQVRKSLQ</sequence>
<dbReference type="OMA" id="YLHWILP"/>
<reference evidence="2 3" key="1">
    <citation type="journal article" date="2011" name="Genome Biol.">
        <title>Comparative genome sequence analysis underscores mycoparasitism as the ancestral life style of Trichoderma.</title>
        <authorList>
            <person name="Kubicek C.P."/>
            <person name="Herrera-Estrella A."/>
            <person name="Seidl-Seiboth V."/>
            <person name="Martinez D.A."/>
            <person name="Druzhinina I.S."/>
            <person name="Thon M."/>
            <person name="Zeilinger S."/>
            <person name="Casas-Flores S."/>
            <person name="Horwitz B.A."/>
            <person name="Mukherjee P.K."/>
            <person name="Mukherjee M."/>
            <person name="Kredics L."/>
            <person name="Alcaraz L.D."/>
            <person name="Aerts A."/>
            <person name="Antal Z."/>
            <person name="Atanasova L."/>
            <person name="Cervantes-Badillo M.G."/>
            <person name="Challacombe J."/>
            <person name="Chertkov O."/>
            <person name="McCluskey K."/>
            <person name="Coulpier F."/>
            <person name="Deshpande N."/>
            <person name="von Doehren H."/>
            <person name="Ebbole D.J."/>
            <person name="Esquivel-Naranjo E.U."/>
            <person name="Fekete E."/>
            <person name="Flipphi M."/>
            <person name="Glaser F."/>
            <person name="Gomez-Rodriguez E.Y."/>
            <person name="Gruber S."/>
            <person name="Han C."/>
            <person name="Henrissat B."/>
            <person name="Hermosa R."/>
            <person name="Hernandez-Onate M."/>
            <person name="Karaffa L."/>
            <person name="Kosti I."/>
            <person name="Le Crom S."/>
            <person name="Lindquist E."/>
            <person name="Lucas S."/>
            <person name="Luebeck M."/>
            <person name="Luebeck P.S."/>
            <person name="Margeot A."/>
            <person name="Metz B."/>
            <person name="Misra M."/>
            <person name="Nevalainen H."/>
            <person name="Omann M."/>
            <person name="Packer N."/>
            <person name="Perrone G."/>
            <person name="Uresti-Rivera E.E."/>
            <person name="Salamov A."/>
            <person name="Schmoll M."/>
            <person name="Seiboth B."/>
            <person name="Shapiro H."/>
            <person name="Sukno S."/>
            <person name="Tamayo-Ramos J.A."/>
            <person name="Tisch D."/>
            <person name="Wiest A."/>
            <person name="Wilkinson H.H."/>
            <person name="Zhang M."/>
            <person name="Coutinho P.M."/>
            <person name="Kenerley C.M."/>
            <person name="Monte E."/>
            <person name="Baker S.E."/>
            <person name="Grigoriev I.V."/>
        </authorList>
    </citation>
    <scope>NUCLEOTIDE SEQUENCE [LARGE SCALE GENOMIC DNA]</scope>
    <source>
        <strain evidence="3">Gv29-8 / FGSC 10586</strain>
    </source>
</reference>
<dbReference type="OrthoDB" id="2992173at2759"/>
<dbReference type="HOGENOM" id="CLU_006454_0_0_1"/>
<name>G9MU18_HYPVG</name>